<dbReference type="Gene3D" id="3.90.1750.20">
    <property type="entry name" value="Putative Large Serine Recombinase, Chain B, Domain 2"/>
    <property type="match status" value="1"/>
</dbReference>
<proteinExistence type="predicted"/>
<dbReference type="InterPro" id="IPR011109">
    <property type="entry name" value="DNA_bind_recombinase_dom"/>
</dbReference>
<dbReference type="KEGG" id="rher:EHE19_016960"/>
<dbReference type="Pfam" id="PF07508">
    <property type="entry name" value="Recombinase"/>
    <property type="match status" value="1"/>
</dbReference>
<dbReference type="PANTHER" id="PTHR30461:SF19">
    <property type="entry name" value="SITE-SPECIFIC RECOMBINASE RESOLVASE FAMILY"/>
    <property type="match status" value="1"/>
</dbReference>
<dbReference type="Pfam" id="PF13408">
    <property type="entry name" value="Zn_ribbon_recom"/>
    <property type="match status" value="1"/>
</dbReference>
<dbReference type="Proteomes" id="UP000306409">
    <property type="component" value="Chromosome"/>
</dbReference>
<gene>
    <name evidence="2" type="ORF">EHE19_016960</name>
</gene>
<protein>
    <submittedName>
        <fullName evidence="2">Recombinase family protein</fullName>
    </submittedName>
</protein>
<dbReference type="InterPro" id="IPR038109">
    <property type="entry name" value="DNA_bind_recomb_sf"/>
</dbReference>
<name>A0A7H1VMB2_9FIRM</name>
<dbReference type="InterPro" id="IPR025827">
    <property type="entry name" value="Zn_ribbon_recom_dom"/>
</dbReference>
<feature type="domain" description="Recombinase" evidence="1">
    <location>
        <begin position="7"/>
        <end position="104"/>
    </location>
</feature>
<dbReference type="PANTHER" id="PTHR30461">
    <property type="entry name" value="DNA-INVERTASE FROM LAMBDOID PROPHAGE"/>
    <property type="match status" value="1"/>
</dbReference>
<dbReference type="RefSeq" id="WP_171003647.1">
    <property type="nucleotide sequence ID" value="NZ_CP061336.1"/>
</dbReference>
<dbReference type="EMBL" id="CP061336">
    <property type="protein sequence ID" value="QNU66524.1"/>
    <property type="molecule type" value="Genomic_DNA"/>
</dbReference>
<dbReference type="AlphaFoldDB" id="A0A7H1VMB2"/>
<dbReference type="GO" id="GO:0003677">
    <property type="term" value="F:DNA binding"/>
    <property type="evidence" value="ECO:0007669"/>
    <property type="project" value="InterPro"/>
</dbReference>
<evidence type="ECO:0000313" key="2">
    <source>
        <dbReference type="EMBL" id="QNU66524.1"/>
    </source>
</evidence>
<dbReference type="Gene3D" id="6.10.140.920">
    <property type="match status" value="1"/>
</dbReference>
<sequence length="314" mass="36401">MLCRRFPFGYTKGDDGLPEIDAEKGAYVKKIFEMAMEGVSQNSIAEILKKEGIRSPLNKVNWPKGTVGSILENKKYIGDENFPAIVSKEMFEKVGQICNERKRYYNALNKYNNKSNAQYPFSGKIICGLCGSTFIRAGRNMKCTPKRYVWVCHRYVENGRVNCSSGKMDELTAETKFVEALWEVKKHFDKYVGNLENPFKLATNQTISQLDTKIQKLINQLESLPKDQSDSMIIEENIRKLLKQRTEEVWKIAGIDDFEHKNTKLKNELMKLKKKPQEFDGEIFRKVIDHVTFLSKDRIVFHFINGIEIEKDMK</sequence>
<dbReference type="PROSITE" id="PS51737">
    <property type="entry name" value="RECOMBINASE_DNA_BIND"/>
    <property type="match status" value="1"/>
</dbReference>
<dbReference type="InterPro" id="IPR050639">
    <property type="entry name" value="SSR_resolvase"/>
</dbReference>
<evidence type="ECO:0000313" key="3">
    <source>
        <dbReference type="Proteomes" id="UP000306409"/>
    </source>
</evidence>
<organism evidence="2 3">
    <name type="scientific">Ruminiclostridium herbifermentans</name>
    <dbReference type="NCBI Taxonomy" id="2488810"/>
    <lineage>
        <taxon>Bacteria</taxon>
        <taxon>Bacillati</taxon>
        <taxon>Bacillota</taxon>
        <taxon>Clostridia</taxon>
        <taxon>Eubacteriales</taxon>
        <taxon>Oscillospiraceae</taxon>
        <taxon>Ruminiclostridium</taxon>
    </lineage>
</organism>
<evidence type="ECO:0000259" key="1">
    <source>
        <dbReference type="PROSITE" id="PS51737"/>
    </source>
</evidence>
<dbReference type="GO" id="GO:0000150">
    <property type="term" value="F:DNA strand exchange activity"/>
    <property type="evidence" value="ECO:0007669"/>
    <property type="project" value="InterPro"/>
</dbReference>
<accession>A0A7H1VMB2</accession>
<reference evidence="2 3" key="1">
    <citation type="submission" date="2020-09" db="EMBL/GenBank/DDBJ databases">
        <title>Characterization and genome sequencing of Ruminiclostridium sp. nov. MA18.</title>
        <authorList>
            <person name="Rettenmaier R."/>
            <person name="Kowollik M.-L."/>
            <person name="Liebl W."/>
            <person name="Zverlov V."/>
        </authorList>
    </citation>
    <scope>NUCLEOTIDE SEQUENCE [LARGE SCALE GENOMIC DNA]</scope>
    <source>
        <strain evidence="2 3">MA18</strain>
    </source>
</reference>
<keyword evidence="3" id="KW-1185">Reference proteome</keyword>